<dbReference type="Pfam" id="PF05699">
    <property type="entry name" value="Dimer_Tnp_hAT"/>
    <property type="match status" value="1"/>
</dbReference>
<protein>
    <recommendedName>
        <fullName evidence="2">HAT C-terminal dimerisation domain-containing protein</fullName>
    </recommendedName>
</protein>
<dbReference type="PANTHER" id="PTHR46481">
    <property type="entry name" value="ZINC FINGER BED DOMAIN-CONTAINING PROTEIN 4"/>
    <property type="match status" value="1"/>
</dbReference>
<keyword evidence="4" id="KW-1185">Reference proteome</keyword>
<organism evidence="3 4">
    <name type="scientific">Patella caerulea</name>
    <name type="common">Rayed Mediterranean limpet</name>
    <dbReference type="NCBI Taxonomy" id="87958"/>
    <lineage>
        <taxon>Eukaryota</taxon>
        <taxon>Metazoa</taxon>
        <taxon>Spiralia</taxon>
        <taxon>Lophotrochozoa</taxon>
        <taxon>Mollusca</taxon>
        <taxon>Gastropoda</taxon>
        <taxon>Patellogastropoda</taxon>
        <taxon>Patelloidea</taxon>
        <taxon>Patellidae</taxon>
        <taxon>Patella</taxon>
    </lineage>
</organism>
<sequence length="299" mass="33923">MINRFIEQQQAVNAVLFKDRKNWHCMPDVSVMQTLEQIDGVIFNLANITDTFSADTYVTVSALLPVLDFITKSLLKINDDDPSLVKKIKDAISRSLNKRYEKESNRLLSSVCSFLDPRFKGSFIGDELLTKVKAYIFEMNHDVDNVQTLANETEASSSNSKETDGDIVPDCDRDEPPPKKRFSGNLSTLLDIVMTEKRKQININTPSLTLQQRTERELDMYCSLENISSDGDPLNWWQKNTISFPILSELAKAHLCIPATSCSSERLFSGAGLLATKSRNRLHPENVNRMLFLNRNLKL</sequence>
<evidence type="ECO:0000313" key="4">
    <source>
        <dbReference type="Proteomes" id="UP001347796"/>
    </source>
</evidence>
<feature type="region of interest" description="Disordered" evidence="1">
    <location>
        <begin position="152"/>
        <end position="180"/>
    </location>
</feature>
<dbReference type="PANTHER" id="PTHR46481:SF9">
    <property type="entry name" value="ZINC FINGER BED DOMAIN-CONTAINING PROTEIN 1-LIKE"/>
    <property type="match status" value="1"/>
</dbReference>
<feature type="domain" description="HAT C-terminal dimerisation" evidence="2">
    <location>
        <begin position="217"/>
        <end position="297"/>
    </location>
</feature>
<dbReference type="Proteomes" id="UP001347796">
    <property type="component" value="Unassembled WGS sequence"/>
</dbReference>
<dbReference type="InterPro" id="IPR012337">
    <property type="entry name" value="RNaseH-like_sf"/>
</dbReference>
<evidence type="ECO:0000313" key="3">
    <source>
        <dbReference type="EMBL" id="KAK6182229.1"/>
    </source>
</evidence>
<accession>A0AAN8JUC5</accession>
<dbReference type="AlphaFoldDB" id="A0AAN8JUC5"/>
<dbReference type="InterPro" id="IPR008906">
    <property type="entry name" value="HATC_C_dom"/>
</dbReference>
<gene>
    <name evidence="3" type="ORF">SNE40_009957</name>
</gene>
<name>A0AAN8JUC5_PATCE</name>
<dbReference type="InterPro" id="IPR052035">
    <property type="entry name" value="ZnF_BED_domain_contain"/>
</dbReference>
<dbReference type="EMBL" id="JAZGQO010000007">
    <property type="protein sequence ID" value="KAK6182229.1"/>
    <property type="molecule type" value="Genomic_DNA"/>
</dbReference>
<dbReference type="GO" id="GO:0046983">
    <property type="term" value="F:protein dimerization activity"/>
    <property type="evidence" value="ECO:0007669"/>
    <property type="project" value="InterPro"/>
</dbReference>
<evidence type="ECO:0000256" key="1">
    <source>
        <dbReference type="SAM" id="MobiDB-lite"/>
    </source>
</evidence>
<dbReference type="SUPFAM" id="SSF53098">
    <property type="entry name" value="Ribonuclease H-like"/>
    <property type="match status" value="1"/>
</dbReference>
<reference evidence="3 4" key="1">
    <citation type="submission" date="2024-01" db="EMBL/GenBank/DDBJ databases">
        <title>The genome of the rayed Mediterranean limpet Patella caerulea (Linnaeus, 1758).</title>
        <authorList>
            <person name="Anh-Thu Weber A."/>
            <person name="Halstead-Nussloch G."/>
        </authorList>
    </citation>
    <scope>NUCLEOTIDE SEQUENCE [LARGE SCALE GENOMIC DNA]</scope>
    <source>
        <strain evidence="3">AATW-2023a</strain>
        <tissue evidence="3">Whole specimen</tissue>
    </source>
</reference>
<evidence type="ECO:0000259" key="2">
    <source>
        <dbReference type="Pfam" id="PF05699"/>
    </source>
</evidence>
<comment type="caution">
    <text evidence="3">The sequence shown here is derived from an EMBL/GenBank/DDBJ whole genome shotgun (WGS) entry which is preliminary data.</text>
</comment>
<proteinExistence type="predicted"/>